<dbReference type="InterPro" id="IPR001509">
    <property type="entry name" value="Epimerase_deHydtase"/>
</dbReference>
<dbReference type="Proteomes" id="UP000095287">
    <property type="component" value="Unplaced"/>
</dbReference>
<name>A0A1I7YX10_9BILA</name>
<keyword evidence="2" id="KW-1185">Reference proteome</keyword>
<sequence>MGNTVPFLLKEHCLSTQGLRSFEKVGEWFGIKDSTMRMCLLGGGGYFGQNLTMQLQKEGHSVVVLDLSFPKFEGMELDPLKLKMIKGSILDSRSLDEALEDCDACFHLAGYGMARSWTPVPWMKLSKTVTPVSTSPATVCQAVLR</sequence>
<dbReference type="AlphaFoldDB" id="A0A1I7YX10"/>
<dbReference type="Gene3D" id="3.40.50.720">
    <property type="entry name" value="NAD(P)-binding Rossmann-like Domain"/>
    <property type="match status" value="1"/>
</dbReference>
<accession>A0A1I7YX10</accession>
<dbReference type="InterPro" id="IPR036291">
    <property type="entry name" value="NAD(P)-bd_dom_sf"/>
</dbReference>
<dbReference type="SUPFAM" id="SSF51735">
    <property type="entry name" value="NAD(P)-binding Rossmann-fold domains"/>
    <property type="match status" value="1"/>
</dbReference>
<protein>
    <submittedName>
        <fullName evidence="3">Epimerase domain-containing protein</fullName>
    </submittedName>
</protein>
<proteinExistence type="predicted"/>
<evidence type="ECO:0000259" key="1">
    <source>
        <dbReference type="Pfam" id="PF01370"/>
    </source>
</evidence>
<feature type="domain" description="NAD-dependent epimerase/dehydratase" evidence="1">
    <location>
        <begin position="39"/>
        <end position="112"/>
    </location>
</feature>
<reference evidence="3" key="1">
    <citation type="submission" date="2016-11" db="UniProtKB">
        <authorList>
            <consortium name="WormBaseParasite"/>
        </authorList>
    </citation>
    <scope>IDENTIFICATION</scope>
</reference>
<organism evidence="2 3">
    <name type="scientific">Steinernema glaseri</name>
    <dbReference type="NCBI Taxonomy" id="37863"/>
    <lineage>
        <taxon>Eukaryota</taxon>
        <taxon>Metazoa</taxon>
        <taxon>Ecdysozoa</taxon>
        <taxon>Nematoda</taxon>
        <taxon>Chromadorea</taxon>
        <taxon>Rhabditida</taxon>
        <taxon>Tylenchina</taxon>
        <taxon>Panagrolaimomorpha</taxon>
        <taxon>Strongyloidoidea</taxon>
        <taxon>Steinernematidae</taxon>
        <taxon>Steinernema</taxon>
    </lineage>
</organism>
<evidence type="ECO:0000313" key="2">
    <source>
        <dbReference type="Proteomes" id="UP000095287"/>
    </source>
</evidence>
<evidence type="ECO:0000313" key="3">
    <source>
        <dbReference type="WBParaSite" id="L893_g20373.t1"/>
    </source>
</evidence>
<dbReference type="Pfam" id="PF01370">
    <property type="entry name" value="Epimerase"/>
    <property type="match status" value="1"/>
</dbReference>
<dbReference type="WBParaSite" id="L893_g20373.t1">
    <property type="protein sequence ID" value="L893_g20373.t1"/>
    <property type="gene ID" value="L893_g20373"/>
</dbReference>